<organism evidence="2">
    <name type="scientific">hydrothermal vent metagenome</name>
    <dbReference type="NCBI Taxonomy" id="652676"/>
    <lineage>
        <taxon>unclassified sequences</taxon>
        <taxon>metagenomes</taxon>
        <taxon>ecological metagenomes</taxon>
    </lineage>
</organism>
<feature type="coiled-coil region" evidence="1">
    <location>
        <begin position="103"/>
        <end position="130"/>
    </location>
</feature>
<dbReference type="AlphaFoldDB" id="A0A1W1C5N6"/>
<accession>A0A1W1C5N6</accession>
<gene>
    <name evidence="2" type="ORF">MNB_SV-12-1181</name>
</gene>
<dbReference type="EMBL" id="FPHE01000103">
    <property type="protein sequence ID" value="SFV61022.1"/>
    <property type="molecule type" value="Genomic_DNA"/>
</dbReference>
<keyword evidence="1" id="KW-0175">Coiled coil</keyword>
<proteinExistence type="predicted"/>
<reference evidence="2" key="1">
    <citation type="submission" date="2016-10" db="EMBL/GenBank/DDBJ databases">
        <authorList>
            <person name="de Groot N.N."/>
        </authorList>
    </citation>
    <scope>NUCLEOTIDE SEQUENCE</scope>
</reference>
<sequence length="179" mass="21234">MREHLLEEQGYICCYCMSRIDASYMKIEHFKARSLFREKQLNYANLFGACCGKKIDKNQFYNCDKGKKNLDYIDLLSNIERSIKYKKDGTILSDNSDIDKELNKILNLNHEDLKNNREDALNQLTCELKKRKNGFETSNLKRIIRQYQNKNSKGKYRPYCEMIVYFLTKKLKSKGIVLK</sequence>
<protein>
    <recommendedName>
        <fullName evidence="3">TIGR02646 family protein</fullName>
    </recommendedName>
</protein>
<evidence type="ECO:0008006" key="3">
    <source>
        <dbReference type="Google" id="ProtNLM"/>
    </source>
</evidence>
<evidence type="ECO:0000256" key="1">
    <source>
        <dbReference type="SAM" id="Coils"/>
    </source>
</evidence>
<evidence type="ECO:0000313" key="2">
    <source>
        <dbReference type="EMBL" id="SFV61022.1"/>
    </source>
</evidence>
<name>A0A1W1C5N6_9ZZZZ</name>